<reference evidence="1 2" key="1">
    <citation type="submission" date="2016-08" db="EMBL/GenBank/DDBJ databases">
        <title>Complete genome sequence of Streptomyces agglomeratus strain 6-3-2, a novel anti-MRSA actinomycete isolated from Wuli of Tebit, China.</title>
        <authorList>
            <person name="Chen X."/>
        </authorList>
    </citation>
    <scope>NUCLEOTIDE SEQUENCE [LARGE SCALE GENOMIC DNA]</scope>
    <source>
        <strain evidence="1 2">6-3-2</strain>
    </source>
</reference>
<comment type="caution">
    <text evidence="1">The sequence shown here is derived from an EMBL/GenBank/DDBJ whole genome shotgun (WGS) entry which is preliminary data.</text>
</comment>
<sequence>MVGHRLFEAGADTVRVQLRFRIGESLQVVADLAQRLGLGVGRGAPVGGNRLLLEVADPAVQGLLSPLGGAEDSVRRRRGTLR</sequence>
<dbReference type="Proteomes" id="UP000095759">
    <property type="component" value="Unassembled WGS sequence"/>
</dbReference>
<accession>A0A1E5NYG9</accession>
<gene>
    <name evidence="1" type="ORF">AS594_37900</name>
</gene>
<protein>
    <submittedName>
        <fullName evidence="1">Uncharacterized protein</fullName>
    </submittedName>
</protein>
<name>A0A1E5NYG9_9ACTN</name>
<dbReference type="EMBL" id="MEHJ01000002">
    <property type="protein sequence ID" value="OEJ21365.1"/>
    <property type="molecule type" value="Genomic_DNA"/>
</dbReference>
<proteinExistence type="predicted"/>
<keyword evidence="2" id="KW-1185">Reference proteome</keyword>
<organism evidence="1 2">
    <name type="scientific">Streptomyces agglomeratus</name>
    <dbReference type="NCBI Taxonomy" id="285458"/>
    <lineage>
        <taxon>Bacteria</taxon>
        <taxon>Bacillati</taxon>
        <taxon>Actinomycetota</taxon>
        <taxon>Actinomycetes</taxon>
        <taxon>Kitasatosporales</taxon>
        <taxon>Streptomycetaceae</taxon>
        <taxon>Streptomyces</taxon>
    </lineage>
</organism>
<dbReference type="AlphaFoldDB" id="A0A1E5NYG9"/>
<evidence type="ECO:0000313" key="2">
    <source>
        <dbReference type="Proteomes" id="UP000095759"/>
    </source>
</evidence>
<evidence type="ECO:0000313" key="1">
    <source>
        <dbReference type="EMBL" id="OEJ21365.1"/>
    </source>
</evidence>